<keyword evidence="1" id="KW-0812">Transmembrane</keyword>
<keyword evidence="1" id="KW-0472">Membrane</keyword>
<dbReference type="EMBL" id="LBPR01000008">
    <property type="protein sequence ID" value="KKP61718.1"/>
    <property type="molecule type" value="Genomic_DNA"/>
</dbReference>
<dbReference type="AlphaFoldDB" id="A0A0G0AX04"/>
<feature type="transmembrane region" description="Helical" evidence="1">
    <location>
        <begin position="15"/>
        <end position="34"/>
    </location>
</feature>
<comment type="caution">
    <text evidence="2">The sequence shown here is derived from an EMBL/GenBank/DDBJ whole genome shotgun (WGS) entry which is preliminary data.</text>
</comment>
<evidence type="ECO:0000313" key="3">
    <source>
        <dbReference type="Proteomes" id="UP000034004"/>
    </source>
</evidence>
<sequence length="242" mass="27064">MKKTKKLSFYKRDGFKLFFISLAAIFLLLSVIFINKMKATTDTEAAGKCTNARIMPIGSGNRLEGASATCRRLAKNYNTPFDYRQDDKLEKSGYACCIAKTQDSTKLKDKYGQDCNSIKIDGYKGKAEWYSKKNYDNGSLQKDWAKNYNFTIQNVTGLVSSYFKGKNNNKVCLIFGSLTPKVECKGDWYKTGGGPCSSIKSANGQYNYIEASSQPSNTLRGYKDGFMCCQAIKIKSINESVD</sequence>
<reference evidence="2 3" key="1">
    <citation type="journal article" date="2015" name="Nature">
        <title>rRNA introns, odd ribosomes, and small enigmatic genomes across a large radiation of phyla.</title>
        <authorList>
            <person name="Brown C.T."/>
            <person name="Hug L.A."/>
            <person name="Thomas B.C."/>
            <person name="Sharon I."/>
            <person name="Castelle C.J."/>
            <person name="Singh A."/>
            <person name="Wilkins M.J."/>
            <person name="Williams K.H."/>
            <person name="Banfield J.F."/>
        </authorList>
    </citation>
    <scope>NUCLEOTIDE SEQUENCE [LARGE SCALE GENOMIC DNA]</scope>
</reference>
<dbReference type="Proteomes" id="UP000034004">
    <property type="component" value="Unassembled WGS sequence"/>
</dbReference>
<name>A0A0G0AX04_9BACT</name>
<organism evidence="2 3">
    <name type="scientific">Candidatus Roizmanbacteria bacterium GW2011_GWC2_34_23</name>
    <dbReference type="NCBI Taxonomy" id="1618484"/>
    <lineage>
        <taxon>Bacteria</taxon>
        <taxon>Candidatus Roizmaniibacteriota</taxon>
    </lineage>
</organism>
<proteinExistence type="predicted"/>
<accession>A0A0G0AX04</accession>
<gene>
    <name evidence="2" type="ORF">UR56_C0008G0022</name>
</gene>
<evidence type="ECO:0000256" key="1">
    <source>
        <dbReference type="SAM" id="Phobius"/>
    </source>
</evidence>
<protein>
    <submittedName>
        <fullName evidence="2">Uncharacterized protein</fullName>
    </submittedName>
</protein>
<evidence type="ECO:0000313" key="2">
    <source>
        <dbReference type="EMBL" id="KKP61718.1"/>
    </source>
</evidence>
<keyword evidence="1" id="KW-1133">Transmembrane helix</keyword>